<keyword evidence="3" id="KW-0804">Transcription</keyword>
<dbReference type="EMBL" id="AEQN01000014">
    <property type="protein sequence ID" value="EFV02069.1"/>
    <property type="molecule type" value="Genomic_DNA"/>
</dbReference>
<dbReference type="InterPro" id="IPR036271">
    <property type="entry name" value="Tet_transcr_reg_TetR-rel_C_sf"/>
</dbReference>
<keyword evidence="2 4" id="KW-0238">DNA-binding</keyword>
<evidence type="ECO:0000256" key="2">
    <source>
        <dbReference type="ARBA" id="ARBA00023125"/>
    </source>
</evidence>
<reference evidence="6 7" key="1">
    <citation type="submission" date="2010-12" db="EMBL/GenBank/DDBJ databases">
        <authorList>
            <person name="Muzny D."/>
            <person name="Qin X."/>
            <person name="Deng J."/>
            <person name="Jiang H."/>
            <person name="Liu Y."/>
            <person name="Qu J."/>
            <person name="Song X.-Z."/>
            <person name="Zhang L."/>
            <person name="Thornton R."/>
            <person name="Coyle M."/>
            <person name="Francisco L."/>
            <person name="Jackson L."/>
            <person name="Javaid M."/>
            <person name="Korchina V."/>
            <person name="Kovar C."/>
            <person name="Mata R."/>
            <person name="Mathew T."/>
            <person name="Ngo R."/>
            <person name="Nguyen L."/>
            <person name="Nguyen N."/>
            <person name="Okwuonu G."/>
            <person name="Ongeri F."/>
            <person name="Pham C."/>
            <person name="Simmons D."/>
            <person name="Wilczek-Boney K."/>
            <person name="Hale W."/>
            <person name="Jakkamsetti A."/>
            <person name="Pham P."/>
            <person name="Ruth R."/>
            <person name="San Lucas F."/>
            <person name="Warren J."/>
            <person name="Zhang J."/>
            <person name="Zhao Z."/>
            <person name="Zhou C."/>
            <person name="Zhu D."/>
            <person name="Lee S."/>
            <person name="Bess C."/>
            <person name="Blankenburg K."/>
            <person name="Forbes L."/>
            <person name="Fu Q."/>
            <person name="Gubbala S."/>
            <person name="Hirani K."/>
            <person name="Jayaseelan J.C."/>
            <person name="Lara F."/>
            <person name="Munidasa M."/>
            <person name="Palculict T."/>
            <person name="Patil S."/>
            <person name="Pu L.-L."/>
            <person name="Saada N."/>
            <person name="Tang L."/>
            <person name="Weissenberger G."/>
            <person name="Zhu Y."/>
            <person name="Hemphill L."/>
            <person name="Shang Y."/>
            <person name="Youmans B."/>
            <person name="Ayvaz T."/>
            <person name="Ross M."/>
            <person name="Santibanez J."/>
            <person name="Aqrawi P."/>
            <person name="Gross S."/>
            <person name="Joshi V."/>
            <person name="Fowler G."/>
            <person name="Nazareth L."/>
            <person name="Reid J."/>
            <person name="Worley K."/>
            <person name="Petrosino J."/>
            <person name="Highlander S."/>
            <person name="Gibbs R."/>
        </authorList>
    </citation>
    <scope>NUCLEOTIDE SEQUENCE [LARGE SCALE GENOMIC DNA]</scope>
    <source>
        <strain evidence="6 7">ATCC 23263</strain>
    </source>
</reference>
<accession>E6MFS4</accession>
<dbReference type="InterPro" id="IPR001647">
    <property type="entry name" value="HTH_TetR"/>
</dbReference>
<keyword evidence="1" id="KW-0805">Transcription regulation</keyword>
<protein>
    <submittedName>
        <fullName evidence="6">Transcriptional regulator, TetR family</fullName>
    </submittedName>
</protein>
<evidence type="ECO:0000256" key="3">
    <source>
        <dbReference type="ARBA" id="ARBA00023163"/>
    </source>
</evidence>
<dbReference type="Proteomes" id="UP000004754">
    <property type="component" value="Unassembled WGS sequence"/>
</dbReference>
<organism evidence="6 7">
    <name type="scientific">Pseudoramibacter alactolyticus ATCC 23263</name>
    <dbReference type="NCBI Taxonomy" id="887929"/>
    <lineage>
        <taxon>Bacteria</taxon>
        <taxon>Bacillati</taxon>
        <taxon>Bacillota</taxon>
        <taxon>Clostridia</taxon>
        <taxon>Eubacteriales</taxon>
        <taxon>Eubacteriaceae</taxon>
        <taxon>Pseudoramibacter</taxon>
    </lineage>
</organism>
<sequence length="206" mass="23617">MGRIAEKKKELILERAKKVFLEKGFANVTMKDIIEACGISRGGLYLYYSSTREIFLTIFRRDAQLTADAADIAIWEEQTATDILFGVFDVYKKTMRGDGPTMAHAVYEFFMENPDERIVKQWQFDGLVETVREVLIYGIARGEFNKMDTAVWSKQIALFLEGLTLNMPLIGMKEAEIDHQLELLVSPIIKEEEPFSAYQRPGNMLD</sequence>
<dbReference type="Gene3D" id="1.10.357.10">
    <property type="entry name" value="Tetracycline Repressor, domain 2"/>
    <property type="match status" value="1"/>
</dbReference>
<dbReference type="GO" id="GO:0003677">
    <property type="term" value="F:DNA binding"/>
    <property type="evidence" value="ECO:0007669"/>
    <property type="project" value="UniProtKB-UniRule"/>
</dbReference>
<dbReference type="STRING" id="887929.HMP0721_0835"/>
<proteinExistence type="predicted"/>
<feature type="domain" description="HTH tetR-type" evidence="5">
    <location>
        <begin position="6"/>
        <end position="66"/>
    </location>
</feature>
<keyword evidence="7" id="KW-1185">Reference proteome</keyword>
<gene>
    <name evidence="6" type="ORF">HMP0721_0835</name>
</gene>
<evidence type="ECO:0000256" key="1">
    <source>
        <dbReference type="ARBA" id="ARBA00023015"/>
    </source>
</evidence>
<dbReference type="PANTHER" id="PTHR47506">
    <property type="entry name" value="TRANSCRIPTIONAL REGULATORY PROTEIN"/>
    <property type="match status" value="1"/>
</dbReference>
<dbReference type="SUPFAM" id="SSF46689">
    <property type="entry name" value="Homeodomain-like"/>
    <property type="match status" value="1"/>
</dbReference>
<dbReference type="PANTHER" id="PTHR47506:SF6">
    <property type="entry name" value="HTH-TYPE TRANSCRIPTIONAL REPRESSOR NEMR"/>
    <property type="match status" value="1"/>
</dbReference>
<dbReference type="AlphaFoldDB" id="E6MFS4"/>
<name>E6MFS4_9FIRM</name>
<evidence type="ECO:0000313" key="6">
    <source>
        <dbReference type="EMBL" id="EFV02069.1"/>
    </source>
</evidence>
<dbReference type="OrthoDB" id="9814703at2"/>
<dbReference type="Pfam" id="PF00440">
    <property type="entry name" value="TetR_N"/>
    <property type="match status" value="1"/>
</dbReference>
<dbReference type="RefSeq" id="WP_006598259.1">
    <property type="nucleotide sequence ID" value="NZ_GL622359.1"/>
</dbReference>
<dbReference type="PRINTS" id="PR00455">
    <property type="entry name" value="HTHTETR"/>
</dbReference>
<comment type="caution">
    <text evidence="6">The sequence shown here is derived from an EMBL/GenBank/DDBJ whole genome shotgun (WGS) entry which is preliminary data.</text>
</comment>
<dbReference type="Gene3D" id="1.10.10.60">
    <property type="entry name" value="Homeodomain-like"/>
    <property type="match status" value="1"/>
</dbReference>
<dbReference type="PROSITE" id="PS50977">
    <property type="entry name" value="HTH_TETR_2"/>
    <property type="match status" value="1"/>
</dbReference>
<dbReference type="SUPFAM" id="SSF48498">
    <property type="entry name" value="Tetracyclin repressor-like, C-terminal domain"/>
    <property type="match status" value="1"/>
</dbReference>
<dbReference type="HOGENOM" id="CLU_069356_15_12_9"/>
<evidence type="ECO:0000313" key="7">
    <source>
        <dbReference type="Proteomes" id="UP000004754"/>
    </source>
</evidence>
<dbReference type="InterPro" id="IPR009057">
    <property type="entry name" value="Homeodomain-like_sf"/>
</dbReference>
<evidence type="ECO:0000259" key="5">
    <source>
        <dbReference type="PROSITE" id="PS50977"/>
    </source>
</evidence>
<evidence type="ECO:0000256" key="4">
    <source>
        <dbReference type="PROSITE-ProRule" id="PRU00335"/>
    </source>
</evidence>
<feature type="DNA-binding region" description="H-T-H motif" evidence="4">
    <location>
        <begin position="29"/>
        <end position="48"/>
    </location>
</feature>
<dbReference type="eggNOG" id="COG1309">
    <property type="taxonomic scope" value="Bacteria"/>
</dbReference>